<reference evidence="2" key="2">
    <citation type="journal article" date="2015" name="Fish Shellfish Immunol.">
        <title>Early steps in the European eel (Anguilla anguilla)-Vibrio vulnificus interaction in the gills: Role of the RtxA13 toxin.</title>
        <authorList>
            <person name="Callol A."/>
            <person name="Pajuelo D."/>
            <person name="Ebbesson L."/>
            <person name="Teles M."/>
            <person name="MacKenzie S."/>
            <person name="Amaro C."/>
        </authorList>
    </citation>
    <scope>NUCLEOTIDE SEQUENCE</scope>
</reference>
<proteinExistence type="predicted"/>
<evidence type="ECO:0000256" key="1">
    <source>
        <dbReference type="SAM" id="Phobius"/>
    </source>
</evidence>
<dbReference type="AlphaFoldDB" id="A0A0E9VXU9"/>
<reference evidence="2" key="1">
    <citation type="submission" date="2014-11" db="EMBL/GenBank/DDBJ databases">
        <authorList>
            <person name="Amaro Gonzalez C."/>
        </authorList>
    </citation>
    <scope>NUCLEOTIDE SEQUENCE</scope>
</reference>
<organism evidence="2">
    <name type="scientific">Anguilla anguilla</name>
    <name type="common">European freshwater eel</name>
    <name type="synonym">Muraena anguilla</name>
    <dbReference type="NCBI Taxonomy" id="7936"/>
    <lineage>
        <taxon>Eukaryota</taxon>
        <taxon>Metazoa</taxon>
        <taxon>Chordata</taxon>
        <taxon>Craniata</taxon>
        <taxon>Vertebrata</taxon>
        <taxon>Euteleostomi</taxon>
        <taxon>Actinopterygii</taxon>
        <taxon>Neopterygii</taxon>
        <taxon>Teleostei</taxon>
        <taxon>Anguilliformes</taxon>
        <taxon>Anguillidae</taxon>
        <taxon>Anguilla</taxon>
    </lineage>
</organism>
<keyword evidence="1" id="KW-0472">Membrane</keyword>
<sequence length="40" mass="4202">MQEGAWVLFLRIGGGSVACCGFLASFPTQTLTRLSNSKPG</sequence>
<protein>
    <submittedName>
        <fullName evidence="2">Uncharacterized protein</fullName>
    </submittedName>
</protein>
<feature type="transmembrane region" description="Helical" evidence="1">
    <location>
        <begin position="6"/>
        <end position="26"/>
    </location>
</feature>
<keyword evidence="1" id="KW-1133">Transmembrane helix</keyword>
<keyword evidence="1" id="KW-0812">Transmembrane</keyword>
<accession>A0A0E9VXU9</accession>
<evidence type="ECO:0000313" key="2">
    <source>
        <dbReference type="EMBL" id="JAH82866.1"/>
    </source>
</evidence>
<dbReference type="EMBL" id="GBXM01025711">
    <property type="protein sequence ID" value="JAH82866.1"/>
    <property type="molecule type" value="Transcribed_RNA"/>
</dbReference>
<name>A0A0E9VXU9_ANGAN</name>